<reference evidence="3" key="1">
    <citation type="journal article" date="2019" name="Int. J. Syst. Evol. Microbiol.">
        <title>The Global Catalogue of Microorganisms (GCM) 10K type strain sequencing project: providing services to taxonomists for standard genome sequencing and annotation.</title>
        <authorList>
            <consortium name="The Broad Institute Genomics Platform"/>
            <consortium name="The Broad Institute Genome Sequencing Center for Infectious Disease"/>
            <person name="Wu L."/>
            <person name="Ma J."/>
        </authorList>
    </citation>
    <scope>NUCLEOTIDE SEQUENCE [LARGE SCALE GENOMIC DNA]</scope>
    <source>
        <strain evidence="3">JCM 16114</strain>
    </source>
</reference>
<dbReference type="Pfam" id="PF20091">
    <property type="entry name" value="Abhydrolase_10"/>
    <property type="match status" value="1"/>
</dbReference>
<evidence type="ECO:0000313" key="3">
    <source>
        <dbReference type="Proteomes" id="UP001499843"/>
    </source>
</evidence>
<dbReference type="Proteomes" id="UP001499843">
    <property type="component" value="Unassembled WGS sequence"/>
</dbReference>
<dbReference type="InterPro" id="IPR045394">
    <property type="entry name" value="Abhydrolase_dom"/>
</dbReference>
<organism evidence="2 3">
    <name type="scientific">Nonomuraea monospora</name>
    <dbReference type="NCBI Taxonomy" id="568818"/>
    <lineage>
        <taxon>Bacteria</taxon>
        <taxon>Bacillati</taxon>
        <taxon>Actinomycetota</taxon>
        <taxon>Actinomycetes</taxon>
        <taxon>Streptosporangiales</taxon>
        <taxon>Streptosporangiaceae</taxon>
        <taxon>Nonomuraea</taxon>
    </lineage>
</organism>
<keyword evidence="2" id="KW-0378">Hydrolase</keyword>
<evidence type="ECO:0000259" key="1">
    <source>
        <dbReference type="Pfam" id="PF20091"/>
    </source>
</evidence>
<protein>
    <submittedName>
        <fullName evidence="2">Alpha/beta hydrolase domain-containing protein</fullName>
    </submittedName>
</protein>
<proteinExistence type="predicted"/>
<accession>A0ABP5PRI8</accession>
<comment type="caution">
    <text evidence="2">The sequence shown here is derived from an EMBL/GenBank/DDBJ whole genome shotgun (WGS) entry which is preliminary data.</text>
</comment>
<evidence type="ECO:0000313" key="2">
    <source>
        <dbReference type="EMBL" id="GAA2214234.1"/>
    </source>
</evidence>
<dbReference type="SUPFAM" id="SSF53474">
    <property type="entry name" value="alpha/beta-Hydrolases"/>
    <property type="match status" value="1"/>
</dbReference>
<dbReference type="GO" id="GO:0016787">
    <property type="term" value="F:hydrolase activity"/>
    <property type="evidence" value="ECO:0007669"/>
    <property type="project" value="UniProtKB-KW"/>
</dbReference>
<gene>
    <name evidence="2" type="ORF">GCM10009850_096990</name>
</gene>
<dbReference type="InterPro" id="IPR029058">
    <property type="entry name" value="AB_hydrolase_fold"/>
</dbReference>
<feature type="domain" description="Alpha/beta hydrolase" evidence="1">
    <location>
        <begin position="19"/>
        <end position="420"/>
    </location>
</feature>
<dbReference type="RefSeq" id="WP_344491370.1">
    <property type="nucleotide sequence ID" value="NZ_BAAAQX010000039.1"/>
</dbReference>
<sequence length="432" mass="45857">MNLERCPDGQAIEVARGLATGYTEEEYLLRGTAASYADEAAPYVTRILIRRPAHLSGTVVVEWFNVSSFMDAGVEWQYIHSELLRSGTVWAGVSAQCLGVTGSVHPVDGPAPGGLKASNPERYGMLDHPGDDFSYDIFSQAGMAIRELFPGARLIAAGMSLGAYMLTTYINEVDPIAQVYDGFLPHCRIGIAPALVPSRRPATADLAGTPVPFRADPRVPVLALVTETDVITAGYAGARRPDGPNLRVWELAGAAHADTYLNTTGRLDLTRATPTELAAALAPTAHVIGMDLRHLANSGPQHHYVAKAAIRRLDQWVREDVVPPQAPPLATVPGPALERDDLGNALGGVRTPWMEVPTAVLTGISPDDGVLGRLFGLTVPFSPAVLDRLYGDGYLPAFEAATDDAVAEGFLLADDAPQIKALAAASMAARVP</sequence>
<name>A0ABP5PRI8_9ACTN</name>
<dbReference type="EMBL" id="BAAAQX010000039">
    <property type="protein sequence ID" value="GAA2214234.1"/>
    <property type="molecule type" value="Genomic_DNA"/>
</dbReference>
<keyword evidence="3" id="KW-1185">Reference proteome</keyword>